<gene>
    <name evidence="9" type="ORF">HNAJ_LOCUS1319</name>
</gene>
<protein>
    <recommendedName>
        <fullName evidence="4">Calmodulin-lysine N-methyltransferase</fullName>
        <ecNumber evidence="3">2.1.1.60</ecNumber>
    </recommendedName>
</protein>
<proteinExistence type="predicted"/>
<name>A0A0R3T2X0_RODNA</name>
<dbReference type="STRING" id="102285.A0A0R3T2X0"/>
<evidence type="ECO:0000256" key="7">
    <source>
        <dbReference type="ARBA" id="ARBA00022679"/>
    </source>
</evidence>
<dbReference type="EMBL" id="UZAE01000499">
    <property type="protein sequence ID" value="VDN97178.1"/>
    <property type="molecule type" value="Genomic_DNA"/>
</dbReference>
<dbReference type="Proteomes" id="UP000278807">
    <property type="component" value="Unassembled WGS sequence"/>
</dbReference>
<dbReference type="Gene3D" id="3.40.50.150">
    <property type="entry name" value="Vaccinia Virus protein VP39"/>
    <property type="match status" value="1"/>
</dbReference>
<dbReference type="GO" id="GO:0018025">
    <property type="term" value="F:calmodulin-lysine N-methyltransferase activity"/>
    <property type="evidence" value="ECO:0007669"/>
    <property type="project" value="UniProtKB-EC"/>
</dbReference>
<dbReference type="GO" id="GO:0032259">
    <property type="term" value="P:methylation"/>
    <property type="evidence" value="ECO:0007669"/>
    <property type="project" value="UniProtKB-KW"/>
</dbReference>
<dbReference type="AlphaFoldDB" id="A0A0R3T2X0"/>
<dbReference type="GO" id="GO:0005634">
    <property type="term" value="C:nucleus"/>
    <property type="evidence" value="ECO:0007669"/>
    <property type="project" value="UniProtKB-SubCell"/>
</dbReference>
<dbReference type="InterPro" id="IPR029063">
    <property type="entry name" value="SAM-dependent_MTases_sf"/>
</dbReference>
<dbReference type="PANTHER" id="PTHR13539:SF3">
    <property type="entry name" value="CALMODULIN-LYSINE N-METHYLTRANSFERASE"/>
    <property type="match status" value="1"/>
</dbReference>
<evidence type="ECO:0000313" key="10">
    <source>
        <dbReference type="Proteomes" id="UP000278807"/>
    </source>
</evidence>
<evidence type="ECO:0000313" key="11">
    <source>
        <dbReference type="WBParaSite" id="HNAJ_0000132001-mRNA-1"/>
    </source>
</evidence>
<keyword evidence="6" id="KW-0489">Methyltransferase</keyword>
<evidence type="ECO:0000256" key="5">
    <source>
        <dbReference type="ARBA" id="ARBA00022490"/>
    </source>
</evidence>
<reference evidence="11" key="1">
    <citation type="submission" date="2017-02" db="UniProtKB">
        <authorList>
            <consortium name="WormBaseParasite"/>
        </authorList>
    </citation>
    <scope>IDENTIFICATION</scope>
</reference>
<keyword evidence="8" id="KW-0539">Nucleus</keyword>
<evidence type="ECO:0000256" key="2">
    <source>
        <dbReference type="ARBA" id="ARBA00004496"/>
    </source>
</evidence>
<keyword evidence="7" id="KW-0808">Transferase</keyword>
<dbReference type="WBParaSite" id="HNAJ_0000132001-mRNA-1">
    <property type="protein sequence ID" value="HNAJ_0000132001-mRNA-1"/>
    <property type="gene ID" value="HNAJ_0000132001"/>
</dbReference>
<evidence type="ECO:0000256" key="1">
    <source>
        <dbReference type="ARBA" id="ARBA00004123"/>
    </source>
</evidence>
<keyword evidence="5" id="KW-0963">Cytoplasm</keyword>
<comment type="subcellular location">
    <subcellularLocation>
        <location evidence="2">Cytoplasm</location>
    </subcellularLocation>
    <subcellularLocation>
        <location evidence="1">Nucleus</location>
    </subcellularLocation>
</comment>
<sequence length="305" mass="34362">MSKKSDASLKRWSLIRNYILNPTKLSAKPCDYLYSANIFGLFEVIQVIESPSAVTWRLTPQVAPGSCKYLTLAIPKTPIEVQSRVEDLVGFDRTGIAVILWPCELLLAYFFMLPPGRIQNVLQLPVPCKRVIELAAGGLGIGGIALASVFPDLNYIALTDGNEKCVQNLENVIKEGNYIFHSKLESALLRWSNDIEKEPSIPKDHNDWRNSFDLVFTADCFFNQSHGGLLRCIDFLLSKNSGSTFLAFAPLRSNTLKSFVESASSEEVCERFQWSLKFLRPEEVFPELSGDEEKMVPHMVYIQRC</sequence>
<dbReference type="InterPro" id="IPR019410">
    <property type="entry name" value="Methyltransf_16"/>
</dbReference>
<reference evidence="9 10" key="2">
    <citation type="submission" date="2018-11" db="EMBL/GenBank/DDBJ databases">
        <authorList>
            <consortium name="Pathogen Informatics"/>
        </authorList>
    </citation>
    <scope>NUCLEOTIDE SEQUENCE [LARGE SCALE GENOMIC DNA]</scope>
</reference>
<dbReference type="OrthoDB" id="413520at2759"/>
<evidence type="ECO:0000256" key="6">
    <source>
        <dbReference type="ARBA" id="ARBA00022603"/>
    </source>
</evidence>
<dbReference type="Pfam" id="PF10294">
    <property type="entry name" value="Methyltransf_16"/>
    <property type="match status" value="1"/>
</dbReference>
<evidence type="ECO:0000256" key="8">
    <source>
        <dbReference type="ARBA" id="ARBA00023242"/>
    </source>
</evidence>
<dbReference type="GO" id="GO:0005737">
    <property type="term" value="C:cytoplasm"/>
    <property type="evidence" value="ECO:0007669"/>
    <property type="project" value="UniProtKB-SubCell"/>
</dbReference>
<organism evidence="11">
    <name type="scientific">Rodentolepis nana</name>
    <name type="common">Dwarf tapeworm</name>
    <name type="synonym">Hymenolepis nana</name>
    <dbReference type="NCBI Taxonomy" id="102285"/>
    <lineage>
        <taxon>Eukaryota</taxon>
        <taxon>Metazoa</taxon>
        <taxon>Spiralia</taxon>
        <taxon>Lophotrochozoa</taxon>
        <taxon>Platyhelminthes</taxon>
        <taxon>Cestoda</taxon>
        <taxon>Eucestoda</taxon>
        <taxon>Cyclophyllidea</taxon>
        <taxon>Hymenolepididae</taxon>
        <taxon>Rodentolepis</taxon>
    </lineage>
</organism>
<dbReference type="InterPro" id="IPR025800">
    <property type="entry name" value="CaM-Lys-N-MeTrfase"/>
</dbReference>
<evidence type="ECO:0000313" key="9">
    <source>
        <dbReference type="EMBL" id="VDN97178.1"/>
    </source>
</evidence>
<keyword evidence="10" id="KW-1185">Reference proteome</keyword>
<accession>A0A0R3T2X0</accession>
<evidence type="ECO:0000256" key="4">
    <source>
        <dbReference type="ARBA" id="ARBA00020594"/>
    </source>
</evidence>
<dbReference type="PANTHER" id="PTHR13539">
    <property type="entry name" value="CALMODULIN-LYSINE N-METHYLTRANSFERASE"/>
    <property type="match status" value="1"/>
</dbReference>
<evidence type="ECO:0000256" key="3">
    <source>
        <dbReference type="ARBA" id="ARBA00011914"/>
    </source>
</evidence>
<dbReference type="EC" id="2.1.1.60" evidence="3"/>